<dbReference type="SMART" id="SM00530">
    <property type="entry name" value="HTH_XRE"/>
    <property type="match status" value="1"/>
</dbReference>
<reference evidence="3 4" key="1">
    <citation type="submission" date="2018-03" db="EMBL/GenBank/DDBJ databases">
        <authorList>
            <person name="Gully D."/>
        </authorList>
    </citation>
    <scope>NUCLEOTIDE SEQUENCE [LARGE SCALE GENOMIC DNA]</scope>
    <source>
        <strain evidence="3">ORS3257</strain>
    </source>
</reference>
<keyword evidence="1" id="KW-0238">DNA-binding</keyword>
<dbReference type="EMBL" id="LS398110">
    <property type="protein sequence ID" value="SPP98237.1"/>
    <property type="molecule type" value="Genomic_DNA"/>
</dbReference>
<sequence>MKMSRSKLLTIKRPDLAVTYSDMDARIGERIRNQRKRIGLSQKELAGRLDIVFQQLQKHESGTSRVPASRLYEIAQALNTPISHFFDVDERKTQRRPSSLSDISTIIGPKKGKLEKQVLELVTAFIKIKDEGARTDIVSLVAKLSKSSGSR</sequence>
<dbReference type="PANTHER" id="PTHR46558">
    <property type="entry name" value="TRACRIPTIONAL REGULATORY PROTEIN-RELATED-RELATED"/>
    <property type="match status" value="1"/>
</dbReference>
<dbReference type="InterPro" id="IPR001387">
    <property type="entry name" value="Cro/C1-type_HTH"/>
</dbReference>
<organism evidence="3 4">
    <name type="scientific">Bradyrhizobium vignae</name>
    <dbReference type="NCBI Taxonomy" id="1549949"/>
    <lineage>
        <taxon>Bacteria</taxon>
        <taxon>Pseudomonadati</taxon>
        <taxon>Pseudomonadota</taxon>
        <taxon>Alphaproteobacteria</taxon>
        <taxon>Hyphomicrobiales</taxon>
        <taxon>Nitrobacteraceae</taxon>
        <taxon>Bradyrhizobium</taxon>
    </lineage>
</organism>
<accession>A0A2U3QA31</accession>
<proteinExistence type="predicted"/>
<dbReference type="Pfam" id="PF01381">
    <property type="entry name" value="HTH_3"/>
    <property type="match status" value="1"/>
</dbReference>
<dbReference type="Gene3D" id="1.10.260.40">
    <property type="entry name" value="lambda repressor-like DNA-binding domains"/>
    <property type="match status" value="1"/>
</dbReference>
<dbReference type="CDD" id="cd00093">
    <property type="entry name" value="HTH_XRE"/>
    <property type="match status" value="1"/>
</dbReference>
<evidence type="ECO:0000259" key="2">
    <source>
        <dbReference type="PROSITE" id="PS50943"/>
    </source>
</evidence>
<evidence type="ECO:0000313" key="4">
    <source>
        <dbReference type="Proteomes" id="UP000246085"/>
    </source>
</evidence>
<dbReference type="PANTHER" id="PTHR46558:SF4">
    <property type="entry name" value="DNA-BIDING PHAGE PROTEIN"/>
    <property type="match status" value="1"/>
</dbReference>
<dbReference type="SUPFAM" id="SSF47413">
    <property type="entry name" value="lambda repressor-like DNA-binding domains"/>
    <property type="match status" value="1"/>
</dbReference>
<evidence type="ECO:0000256" key="1">
    <source>
        <dbReference type="ARBA" id="ARBA00023125"/>
    </source>
</evidence>
<dbReference type="GO" id="GO:0003677">
    <property type="term" value="F:DNA binding"/>
    <property type="evidence" value="ECO:0007669"/>
    <property type="project" value="UniProtKB-KW"/>
</dbReference>
<feature type="domain" description="HTH cro/C1-type" evidence="2">
    <location>
        <begin position="31"/>
        <end position="85"/>
    </location>
</feature>
<gene>
    <name evidence="3" type="ORF">BRAD3257_7534</name>
</gene>
<dbReference type="KEGG" id="bvz:BRAD3257_7534"/>
<dbReference type="AlphaFoldDB" id="A0A2U3QA31"/>
<evidence type="ECO:0000313" key="3">
    <source>
        <dbReference type="EMBL" id="SPP98237.1"/>
    </source>
</evidence>
<dbReference type="InterPro" id="IPR010982">
    <property type="entry name" value="Lambda_DNA-bd_dom_sf"/>
</dbReference>
<name>A0A2U3QA31_9BRAD</name>
<dbReference type="Proteomes" id="UP000246085">
    <property type="component" value="Chromosome BRAD3257"/>
</dbReference>
<dbReference type="PROSITE" id="PS50943">
    <property type="entry name" value="HTH_CROC1"/>
    <property type="match status" value="1"/>
</dbReference>
<protein>
    <submittedName>
        <fullName evidence="3">Putative Uncharacterized HTH-type transcriptional regulator Smed_0045</fullName>
    </submittedName>
</protein>